<sequence length="563" mass="63620">MSSISLCLPSKTSFLSHNRFNFVFHGSPLPITRRNPGPISLSASVAEKNSSLEFSWVSWDKVNPDNYNGWDVLEPAPKIAEKKGWRTFAVVGFGAAVAATLGFIAYFWLYSKGFGVRFRSPISAIHGFSVPNLSIKDEQGIGEVCEDVVPLAESEMPEETLADAFVVTEHKRERVIVPCSVDVVQQEAVSALKKLKIIEDSVRADELCTRREYARWLVRANSQLERSRKHRLNPFAALCGSRITAFDDVGVEDPDFEHIQTLAEAGIIRSKLSEGNHGSNLYGDKELSNFSPERFISRQDLVTWKAKIEYDVVSGIDKEMARRSIGFLDVKEISSDVLLVLFADYRADRQSITRGVFGQSRRFQPSKPCTKAQAAVALTCGRVTEFMQAEISRLEAEKLAMEIELKELRSEILERGDIKVYWEQKMGKERKRGLEVEVEYRSAIMALEEERIAQESGSAVLIKQKAALECQEQLLSSIKAEVTEMSEILSVEKAKYDDELRGIQDTRHDLQAKYEELVDAKSVLEAEIEALRILRSWVEEEARKSQARAKLLEEAGRRWKWDG</sequence>
<evidence type="ECO:0000313" key="4">
    <source>
        <dbReference type="EMBL" id="KAL1568485.1"/>
    </source>
</evidence>
<keyword evidence="2" id="KW-0812">Transmembrane</keyword>
<dbReference type="InterPro" id="IPR001119">
    <property type="entry name" value="SLH_dom"/>
</dbReference>
<accession>A0ABD1IIF0</accession>
<name>A0ABD1IIF0_SALDI</name>
<evidence type="ECO:0000313" key="5">
    <source>
        <dbReference type="Proteomes" id="UP001567538"/>
    </source>
</evidence>
<reference evidence="4 5" key="1">
    <citation type="submission" date="2024-06" db="EMBL/GenBank/DDBJ databases">
        <title>A chromosome level genome sequence of Diviner's sage (Salvia divinorum).</title>
        <authorList>
            <person name="Ford S.A."/>
            <person name="Ro D.-K."/>
            <person name="Ness R.W."/>
            <person name="Phillips M.A."/>
        </authorList>
    </citation>
    <scope>NUCLEOTIDE SEQUENCE [LARGE SCALE GENOMIC DNA]</scope>
    <source>
        <strain evidence="4">SAF-2024a</strain>
        <tissue evidence="4">Leaf</tissue>
    </source>
</reference>
<dbReference type="PANTHER" id="PTHR33740:SF1">
    <property type="entry name" value="SLH DOMAIN PROTEIN"/>
    <property type="match status" value="1"/>
</dbReference>
<dbReference type="Proteomes" id="UP001567538">
    <property type="component" value="Unassembled WGS sequence"/>
</dbReference>
<keyword evidence="5" id="KW-1185">Reference proteome</keyword>
<keyword evidence="2" id="KW-0472">Membrane</keyword>
<feature type="domain" description="SLH" evidence="3">
    <location>
        <begin position="242"/>
        <end position="319"/>
    </location>
</feature>
<organism evidence="4 5">
    <name type="scientific">Salvia divinorum</name>
    <name type="common">Maria pastora</name>
    <name type="synonym">Diviner's sage</name>
    <dbReference type="NCBI Taxonomy" id="28513"/>
    <lineage>
        <taxon>Eukaryota</taxon>
        <taxon>Viridiplantae</taxon>
        <taxon>Streptophyta</taxon>
        <taxon>Embryophyta</taxon>
        <taxon>Tracheophyta</taxon>
        <taxon>Spermatophyta</taxon>
        <taxon>Magnoliopsida</taxon>
        <taxon>eudicotyledons</taxon>
        <taxon>Gunneridae</taxon>
        <taxon>Pentapetalae</taxon>
        <taxon>asterids</taxon>
        <taxon>lamiids</taxon>
        <taxon>Lamiales</taxon>
        <taxon>Lamiaceae</taxon>
        <taxon>Nepetoideae</taxon>
        <taxon>Mentheae</taxon>
        <taxon>Salviinae</taxon>
        <taxon>Salvia</taxon>
        <taxon>Salvia subgen. Calosphace</taxon>
    </lineage>
</organism>
<evidence type="ECO:0000256" key="1">
    <source>
        <dbReference type="SAM" id="Coils"/>
    </source>
</evidence>
<evidence type="ECO:0000256" key="2">
    <source>
        <dbReference type="SAM" id="Phobius"/>
    </source>
</evidence>
<evidence type="ECO:0000259" key="3">
    <source>
        <dbReference type="PROSITE" id="PS51272"/>
    </source>
</evidence>
<dbReference type="PROSITE" id="PS51272">
    <property type="entry name" value="SLH"/>
    <property type="match status" value="1"/>
</dbReference>
<feature type="coiled-coil region" evidence="1">
    <location>
        <begin position="384"/>
        <end position="411"/>
    </location>
</feature>
<dbReference type="EMBL" id="JBEAFC010000001">
    <property type="protein sequence ID" value="KAL1568485.1"/>
    <property type="molecule type" value="Genomic_DNA"/>
</dbReference>
<keyword evidence="2" id="KW-1133">Transmembrane helix</keyword>
<proteinExistence type="predicted"/>
<feature type="coiled-coil region" evidence="1">
    <location>
        <begin position="493"/>
        <end position="534"/>
    </location>
</feature>
<dbReference type="AlphaFoldDB" id="A0ABD1IIF0"/>
<feature type="transmembrane region" description="Helical" evidence="2">
    <location>
        <begin position="88"/>
        <end position="109"/>
    </location>
</feature>
<comment type="caution">
    <text evidence="4">The sequence shown here is derived from an EMBL/GenBank/DDBJ whole genome shotgun (WGS) entry which is preliminary data.</text>
</comment>
<protein>
    <recommendedName>
        <fullName evidence="3">SLH domain-containing protein</fullName>
    </recommendedName>
</protein>
<keyword evidence="1" id="KW-0175">Coiled coil</keyword>
<dbReference type="PANTHER" id="PTHR33740">
    <property type="entry name" value="GPI-ANCHORED ADHESIN-LIKE PROTEIN"/>
    <property type="match status" value="1"/>
</dbReference>
<gene>
    <name evidence="4" type="ORF">AAHA92_00098</name>
</gene>